<accession>A0A8J3LUU3</accession>
<comment type="caution">
    <text evidence="1">The sequence shown here is derived from an EMBL/GenBank/DDBJ whole genome shotgun (WGS) entry which is preliminary data.</text>
</comment>
<dbReference type="InterPro" id="IPR054058">
    <property type="entry name" value="HTH_67"/>
</dbReference>
<evidence type="ECO:0000313" key="2">
    <source>
        <dbReference type="Proteomes" id="UP000653674"/>
    </source>
</evidence>
<dbReference type="RefSeq" id="WP_203981312.1">
    <property type="nucleotide sequence ID" value="NZ_BONU01000011.1"/>
</dbReference>
<sequence>MWTLYEPVHAITYFAPEPLAAFQQAGLKGFWRGYFAGRAAPLGPVGAAPVIASFFSFAPAMVARALPDVWQRAAPEETLRARLEGATETLGRLLADQPAGSVAEAADLLATAAAHVEPGGRVLGAANAALPVPDEPLARLWQAATTLREHRGDGHVAAVVAAGLTGREIVVWRSAVDIPREAIQPARGWTDEEWDATTRRLADLGWLDAQGRPTETGIAAHREIEAATDRAAAGPWEAVDVERLRTLLTPIAAACRTALPTTTPIGLPQPDSAS</sequence>
<evidence type="ECO:0000313" key="1">
    <source>
        <dbReference type="EMBL" id="GIG73690.1"/>
    </source>
</evidence>
<dbReference type="NCBIfam" id="NF047719">
    <property type="entry name" value="SCO6745_fam_HTH"/>
    <property type="match status" value="1"/>
</dbReference>
<keyword evidence="2" id="KW-1185">Reference proteome</keyword>
<evidence type="ECO:0008006" key="3">
    <source>
        <dbReference type="Google" id="ProtNLM"/>
    </source>
</evidence>
<name>A0A8J3LUU3_9ACTN</name>
<organism evidence="1 2">
    <name type="scientific">Planosporangium flavigriseum</name>
    <dbReference type="NCBI Taxonomy" id="373681"/>
    <lineage>
        <taxon>Bacteria</taxon>
        <taxon>Bacillati</taxon>
        <taxon>Actinomycetota</taxon>
        <taxon>Actinomycetes</taxon>
        <taxon>Micromonosporales</taxon>
        <taxon>Micromonosporaceae</taxon>
        <taxon>Planosporangium</taxon>
    </lineage>
</organism>
<protein>
    <recommendedName>
        <fullName evidence="3">SalK</fullName>
    </recommendedName>
</protein>
<proteinExistence type="predicted"/>
<dbReference type="EMBL" id="BONU01000011">
    <property type="protein sequence ID" value="GIG73690.1"/>
    <property type="molecule type" value="Genomic_DNA"/>
</dbReference>
<gene>
    <name evidence="1" type="ORF">Pfl04_20940</name>
</gene>
<dbReference type="Proteomes" id="UP000653674">
    <property type="component" value="Unassembled WGS sequence"/>
</dbReference>
<dbReference type="AlphaFoldDB" id="A0A8J3LUU3"/>
<reference evidence="1" key="1">
    <citation type="submission" date="2021-01" db="EMBL/GenBank/DDBJ databases">
        <title>Whole genome shotgun sequence of Planosporangium flavigriseum NBRC 105377.</title>
        <authorList>
            <person name="Komaki H."/>
            <person name="Tamura T."/>
        </authorList>
    </citation>
    <scope>NUCLEOTIDE SEQUENCE</scope>
    <source>
        <strain evidence="1">NBRC 105377</strain>
    </source>
</reference>
<dbReference type="Pfam" id="PF21863">
    <property type="entry name" value="HTH_67"/>
    <property type="match status" value="1"/>
</dbReference>